<gene>
    <name evidence="12" type="ORF">SAMN05216382_3007</name>
</gene>
<dbReference type="InterPro" id="IPR005843">
    <property type="entry name" value="A-D-PHexomutase_C"/>
</dbReference>
<dbReference type="InterPro" id="IPR016055">
    <property type="entry name" value="A-D-PHexomutase_a/b/a-I/II/III"/>
</dbReference>
<evidence type="ECO:0000259" key="10">
    <source>
        <dbReference type="Pfam" id="PF02879"/>
    </source>
</evidence>
<feature type="domain" description="Alpha-D-phosphohexomutase alpha/beta/alpha" evidence="10">
    <location>
        <begin position="165"/>
        <end position="250"/>
    </location>
</feature>
<evidence type="ECO:0000259" key="11">
    <source>
        <dbReference type="Pfam" id="PF02880"/>
    </source>
</evidence>
<evidence type="ECO:0000256" key="6">
    <source>
        <dbReference type="ARBA" id="ARBA00023235"/>
    </source>
</evidence>
<evidence type="ECO:0000256" key="7">
    <source>
        <dbReference type="RuleBase" id="RU004326"/>
    </source>
</evidence>
<dbReference type="InterPro" id="IPR016066">
    <property type="entry name" value="A-D-PHexomutase_CS"/>
</dbReference>
<dbReference type="Gene3D" id="3.30.310.50">
    <property type="entry name" value="Alpha-D-phosphohexomutase, C-terminal domain"/>
    <property type="match status" value="1"/>
</dbReference>
<dbReference type="Pfam" id="PF02878">
    <property type="entry name" value="PGM_PMM_I"/>
    <property type="match status" value="1"/>
</dbReference>
<evidence type="ECO:0000259" key="9">
    <source>
        <dbReference type="Pfam" id="PF02878"/>
    </source>
</evidence>
<dbReference type="Pfam" id="PF02880">
    <property type="entry name" value="PGM_PMM_III"/>
    <property type="match status" value="1"/>
</dbReference>
<dbReference type="RefSeq" id="WP_093007785.1">
    <property type="nucleotide sequence ID" value="NZ_FNZZ01000007.1"/>
</dbReference>
<dbReference type="Pfam" id="PF00408">
    <property type="entry name" value="PGM_PMM_IV"/>
    <property type="match status" value="1"/>
</dbReference>
<dbReference type="InterPro" id="IPR036900">
    <property type="entry name" value="A-D-PHexomutase_C_sf"/>
</dbReference>
<evidence type="ECO:0000256" key="3">
    <source>
        <dbReference type="ARBA" id="ARBA00022553"/>
    </source>
</evidence>
<dbReference type="InterPro" id="IPR005845">
    <property type="entry name" value="A-D-PHexomutase_a/b/a-II"/>
</dbReference>
<dbReference type="NCBIfam" id="NF046027">
    <property type="entry name" value="PhglucPhmanMutPgmG"/>
    <property type="match status" value="1"/>
</dbReference>
<evidence type="ECO:0000313" key="13">
    <source>
        <dbReference type="Proteomes" id="UP000199214"/>
    </source>
</evidence>
<reference evidence="13" key="1">
    <citation type="submission" date="2016-10" db="EMBL/GenBank/DDBJ databases">
        <authorList>
            <person name="Varghese N."/>
            <person name="Submissions S."/>
        </authorList>
    </citation>
    <scope>NUCLEOTIDE SEQUENCE [LARGE SCALE GENOMIC DNA]</scope>
    <source>
        <strain evidence="13">JS21-1</strain>
    </source>
</reference>
<dbReference type="InterPro" id="IPR005841">
    <property type="entry name" value="Alpha-D-phosphohexomutase_SF"/>
</dbReference>
<evidence type="ECO:0000313" key="12">
    <source>
        <dbReference type="EMBL" id="SEL96753.1"/>
    </source>
</evidence>
<evidence type="ECO:0000256" key="1">
    <source>
        <dbReference type="ARBA" id="ARBA00001946"/>
    </source>
</evidence>
<comment type="cofactor">
    <cofactor evidence="1">
        <name>Mg(2+)</name>
        <dbReference type="ChEBI" id="CHEBI:18420"/>
    </cofactor>
</comment>
<keyword evidence="13" id="KW-1185">Reference proteome</keyword>
<accession>A0A1H7UI94</accession>
<dbReference type="CDD" id="cd03089">
    <property type="entry name" value="PMM_PGM"/>
    <property type="match status" value="1"/>
</dbReference>
<dbReference type="GO" id="GO:0000287">
    <property type="term" value="F:magnesium ion binding"/>
    <property type="evidence" value="ECO:0007669"/>
    <property type="project" value="InterPro"/>
</dbReference>
<evidence type="ECO:0000256" key="5">
    <source>
        <dbReference type="ARBA" id="ARBA00022842"/>
    </source>
</evidence>
<dbReference type="InterPro" id="IPR005844">
    <property type="entry name" value="A-D-PHexomutase_a/b/a-I"/>
</dbReference>
<organism evidence="12 13">
    <name type="scientific">Sphingomonas palmae</name>
    <dbReference type="NCBI Taxonomy" id="1855283"/>
    <lineage>
        <taxon>Bacteria</taxon>
        <taxon>Pseudomonadati</taxon>
        <taxon>Pseudomonadota</taxon>
        <taxon>Alphaproteobacteria</taxon>
        <taxon>Sphingomonadales</taxon>
        <taxon>Sphingomonadaceae</taxon>
        <taxon>Sphingomonas</taxon>
    </lineage>
</organism>
<keyword evidence="3" id="KW-0597">Phosphoprotein</keyword>
<dbReference type="PANTHER" id="PTHR43771">
    <property type="entry name" value="PHOSPHOMANNOMUTASE"/>
    <property type="match status" value="1"/>
</dbReference>
<sequence length="456" mass="48638">MTHRFHPSILRDYDIRGTVGETLFERDAYAFGRSFATRVRRSGGRRVAVGRDGRVSSPMLKAALVAGLTDSGVDVVRVGLGPSPMLYFAEATLAVDAGVQVTGSHNPGGDNGFKLVLAHDSFFGDDVRDLARLAESGDWEEGAGTVTDAAVMEDYVARLLAGHTGGTFRIGWDAGNGAAGPAIKRLTKALPGEHHLLYTEVDGAFPHHHPDPTIPANLADLIALVRRERLDIGFAFDGDGDRIGAVDSRGRIVWGDQILALLAEPLLLELPGAAIVADVKSSDALFDRVRALGGRAVMAKSGHSQIKARMKAEGAAIGAELSGHIFFAHGYYGFDDALYAAVRLIGAIHQSGMSLAELIDRLPATHASPELRIAVPEDRRLAIVEEVRARIVASGARVDETDGLRVSTPDGWWLLRASNTQAAITLRAEATDETGLQRLLDTIDRQLALSGVSRAA</sequence>
<keyword evidence="4 7" id="KW-0479">Metal-binding</keyword>
<name>A0A1H7UI94_9SPHN</name>
<dbReference type="OrthoDB" id="9803322at2"/>
<evidence type="ECO:0000256" key="4">
    <source>
        <dbReference type="ARBA" id="ARBA00022723"/>
    </source>
</evidence>
<dbReference type="EMBL" id="FNZZ01000007">
    <property type="protein sequence ID" value="SEL96753.1"/>
    <property type="molecule type" value="Genomic_DNA"/>
</dbReference>
<dbReference type="PROSITE" id="PS00710">
    <property type="entry name" value="PGM_PMM"/>
    <property type="match status" value="1"/>
</dbReference>
<dbReference type="PANTHER" id="PTHR43771:SF2">
    <property type="entry name" value="PHOSPHOMANNOMUTASE_PHOSPHOGLUCOMUTASE"/>
    <property type="match status" value="1"/>
</dbReference>
<dbReference type="AlphaFoldDB" id="A0A1H7UI94"/>
<dbReference type="GO" id="GO:0016868">
    <property type="term" value="F:intramolecular phosphotransferase activity"/>
    <property type="evidence" value="ECO:0007669"/>
    <property type="project" value="InterPro"/>
</dbReference>
<keyword evidence="6" id="KW-0413">Isomerase</keyword>
<feature type="domain" description="Alpha-D-phosphohexomutase alpha/beta/alpha" evidence="9">
    <location>
        <begin position="11"/>
        <end position="127"/>
    </location>
</feature>
<feature type="domain" description="Alpha-D-phosphohexomutase C-terminal" evidence="8">
    <location>
        <begin position="370"/>
        <end position="445"/>
    </location>
</feature>
<dbReference type="SUPFAM" id="SSF55957">
    <property type="entry name" value="Phosphoglucomutase, C-terminal domain"/>
    <property type="match status" value="1"/>
</dbReference>
<dbReference type="STRING" id="1855283.SAMN05216382_3007"/>
<dbReference type="InterPro" id="IPR005846">
    <property type="entry name" value="A-D-PHexomutase_a/b/a-III"/>
</dbReference>
<dbReference type="Proteomes" id="UP000199214">
    <property type="component" value="Unassembled WGS sequence"/>
</dbReference>
<evidence type="ECO:0000259" key="8">
    <source>
        <dbReference type="Pfam" id="PF00408"/>
    </source>
</evidence>
<keyword evidence="5 7" id="KW-0460">Magnesium</keyword>
<evidence type="ECO:0000256" key="2">
    <source>
        <dbReference type="ARBA" id="ARBA00010231"/>
    </source>
</evidence>
<dbReference type="Pfam" id="PF02879">
    <property type="entry name" value="PGM_PMM_II"/>
    <property type="match status" value="1"/>
</dbReference>
<dbReference type="SUPFAM" id="SSF53738">
    <property type="entry name" value="Phosphoglucomutase, first 3 domains"/>
    <property type="match status" value="3"/>
</dbReference>
<dbReference type="Gene3D" id="3.40.120.10">
    <property type="entry name" value="Alpha-D-Glucose-1,6-Bisphosphate, subunit A, domain 3"/>
    <property type="match status" value="3"/>
</dbReference>
<feature type="domain" description="Alpha-D-phosphohexomutase alpha/beta/alpha" evidence="11">
    <location>
        <begin position="254"/>
        <end position="363"/>
    </location>
</feature>
<proteinExistence type="inferred from homology"/>
<dbReference type="PRINTS" id="PR00509">
    <property type="entry name" value="PGMPMM"/>
</dbReference>
<dbReference type="GO" id="GO:0005975">
    <property type="term" value="P:carbohydrate metabolic process"/>
    <property type="evidence" value="ECO:0007669"/>
    <property type="project" value="InterPro"/>
</dbReference>
<comment type="similarity">
    <text evidence="2 7">Belongs to the phosphohexose mutase family.</text>
</comment>
<protein>
    <submittedName>
        <fullName evidence="12">Phosphomannomutase</fullName>
    </submittedName>
</protein>